<keyword evidence="1" id="KW-0378">Hydrolase</keyword>
<proteinExistence type="predicted"/>
<dbReference type="Pfam" id="PF12706">
    <property type="entry name" value="Lactamase_B_2"/>
    <property type="match status" value="1"/>
</dbReference>
<dbReference type="Gene3D" id="3.60.15.10">
    <property type="entry name" value="Ribonuclease Z/Hydroxyacylglutathione hydrolase-like"/>
    <property type="match status" value="1"/>
</dbReference>
<dbReference type="OrthoDB" id="9800061at2"/>
<sequence length="353" mass="40782">MSKIDEITRESWILKTFPEWGTWLNEEIENEIVAENKVAMWWLGNMGLWVKSHGGANLCVDLWVQTGKKTQKNKLMKEKHQHQRAVGCVALQPNLRTTPCVIDPFAIKELDAIISTHSHSDHIDIDVAAAIMQNTKDTKFIGPKSCTDIWRKWGVPEERLVTVKPGDEFEIKDTKLKVFDSFDRTMLLTVDEDVVLKDNMPPEMSELAVNYLIETSGGNIYHAGDSHHSNYFVKHGNENKIDVAIVGYGENPRGMTDKLTSSDVLRVAEELKTQVVIPVHHDIWSNFLGDPKEIMMLWNYKKYRLNYKFKPYIWQPGGKFIFPDNKDDLEYMYRRGFEDAFTIEPDLPYKAFL</sequence>
<accession>A0A4R9C2I8</accession>
<dbReference type="PANTHER" id="PTHR43546">
    <property type="entry name" value="UPF0173 METAL-DEPENDENT HYDROLASE MJ1163-RELATED"/>
    <property type="match status" value="1"/>
</dbReference>
<dbReference type="NCBIfam" id="NF008688">
    <property type="entry name" value="PRK11709.1"/>
    <property type="match status" value="1"/>
</dbReference>
<organism evidence="3 4">
    <name type="scientific">Helcococcus ovis</name>
    <dbReference type="NCBI Taxonomy" id="72026"/>
    <lineage>
        <taxon>Bacteria</taxon>
        <taxon>Bacillati</taxon>
        <taxon>Bacillota</taxon>
        <taxon>Tissierellia</taxon>
        <taxon>Tissierellales</taxon>
        <taxon>Peptoniphilaceae</taxon>
        <taxon>Helcococcus</taxon>
    </lineage>
</organism>
<reference evidence="3 4" key="1">
    <citation type="submission" date="2019-01" db="EMBL/GenBank/DDBJ databases">
        <title>Draft Genome Sequences of Helcococcus ovis Strains Isolated from the Uterus and Vagina of Dairy Cows with Metritis.</title>
        <authorList>
            <person name="Cunha F."/>
            <person name="Jeon S.J."/>
            <person name="Kutzer P."/>
            <person name="Galvao K.N."/>
        </authorList>
    </citation>
    <scope>NUCLEOTIDE SEQUENCE [LARGE SCALE GENOMIC DNA]</scope>
    <source>
        <strain evidence="3 4">KG-37</strain>
    </source>
</reference>
<evidence type="ECO:0000256" key="1">
    <source>
        <dbReference type="ARBA" id="ARBA00022801"/>
    </source>
</evidence>
<protein>
    <submittedName>
        <fullName evidence="3">L-ascorbate 6-phosphate lactonase</fullName>
    </submittedName>
</protein>
<evidence type="ECO:0000313" key="4">
    <source>
        <dbReference type="Proteomes" id="UP000297454"/>
    </source>
</evidence>
<keyword evidence="4" id="KW-1185">Reference proteome</keyword>
<dbReference type="GO" id="GO:0016787">
    <property type="term" value="F:hydrolase activity"/>
    <property type="evidence" value="ECO:0007669"/>
    <property type="project" value="UniProtKB-KW"/>
</dbReference>
<dbReference type="InterPro" id="IPR050114">
    <property type="entry name" value="UPF0173_UPF0282_UlaG_hydrolase"/>
</dbReference>
<name>A0A4R9C2I8_9FIRM</name>
<dbReference type="InterPro" id="IPR036866">
    <property type="entry name" value="RibonucZ/Hydroxyglut_hydro"/>
</dbReference>
<comment type="caution">
    <text evidence="3">The sequence shown here is derived from an EMBL/GenBank/DDBJ whole genome shotgun (WGS) entry which is preliminary data.</text>
</comment>
<dbReference type="RefSeq" id="WP_134710469.1">
    <property type="nucleotide sequence ID" value="NZ_CP119081.1"/>
</dbReference>
<dbReference type="Proteomes" id="UP000297454">
    <property type="component" value="Unassembled WGS sequence"/>
</dbReference>
<dbReference type="AlphaFoldDB" id="A0A4R9C2I8"/>
<dbReference type="InterPro" id="IPR001279">
    <property type="entry name" value="Metallo-B-lactamas"/>
</dbReference>
<evidence type="ECO:0000313" key="3">
    <source>
        <dbReference type="EMBL" id="TFF66167.1"/>
    </source>
</evidence>
<feature type="domain" description="Metallo-beta-lactamase" evidence="2">
    <location>
        <begin position="92"/>
        <end position="281"/>
    </location>
</feature>
<dbReference type="EMBL" id="SCFR01000012">
    <property type="protein sequence ID" value="TFF66167.1"/>
    <property type="molecule type" value="Genomic_DNA"/>
</dbReference>
<dbReference type="GeneID" id="97030533"/>
<dbReference type="PANTHER" id="PTHR43546:SF9">
    <property type="entry name" value="L-ASCORBATE-6-PHOSPHATE LACTONASE ULAG-RELATED"/>
    <property type="match status" value="1"/>
</dbReference>
<dbReference type="SUPFAM" id="SSF56281">
    <property type="entry name" value="Metallo-hydrolase/oxidoreductase"/>
    <property type="match status" value="1"/>
</dbReference>
<evidence type="ECO:0000259" key="2">
    <source>
        <dbReference type="Pfam" id="PF12706"/>
    </source>
</evidence>
<gene>
    <name evidence="3" type="ORF">EQF91_04485</name>
</gene>